<dbReference type="CDD" id="cd04301">
    <property type="entry name" value="NAT_SF"/>
    <property type="match status" value="1"/>
</dbReference>
<protein>
    <submittedName>
        <fullName evidence="4">Acetyltransferase</fullName>
    </submittedName>
</protein>
<keyword evidence="2" id="KW-0012">Acyltransferase</keyword>
<feature type="domain" description="N-acetyltransferase" evidence="3">
    <location>
        <begin position="5"/>
        <end position="155"/>
    </location>
</feature>
<dbReference type="STRING" id="1462996.AWM70_16810"/>
<evidence type="ECO:0000313" key="4">
    <source>
        <dbReference type="EMBL" id="ANS76035.1"/>
    </source>
</evidence>
<dbReference type="InterPro" id="IPR016181">
    <property type="entry name" value="Acyl_CoA_acyltransferase"/>
</dbReference>
<dbReference type="Gene3D" id="3.40.630.30">
    <property type="match status" value="1"/>
</dbReference>
<dbReference type="PROSITE" id="PS51186">
    <property type="entry name" value="GNAT"/>
    <property type="match status" value="1"/>
</dbReference>
<evidence type="ECO:0000259" key="3">
    <source>
        <dbReference type="PROSITE" id="PS51186"/>
    </source>
</evidence>
<dbReference type="EMBL" id="CP014167">
    <property type="protein sequence ID" value="ANS76035.1"/>
    <property type="molecule type" value="Genomic_DNA"/>
</dbReference>
<dbReference type="AlphaFoldDB" id="A0A1B1N3Q5"/>
<keyword evidence="5" id="KW-1185">Reference proteome</keyword>
<dbReference type="Proteomes" id="UP000092573">
    <property type="component" value="Chromosome"/>
</dbReference>
<dbReference type="InterPro" id="IPR051016">
    <property type="entry name" value="Diverse_Substrate_AcTransf"/>
</dbReference>
<dbReference type="PANTHER" id="PTHR10545">
    <property type="entry name" value="DIAMINE N-ACETYLTRANSFERASE"/>
    <property type="match status" value="1"/>
</dbReference>
<gene>
    <name evidence="4" type="ORF">AWM70_16810</name>
</gene>
<dbReference type="OrthoDB" id="9792929at2"/>
<evidence type="ECO:0000313" key="5">
    <source>
        <dbReference type="Proteomes" id="UP000092573"/>
    </source>
</evidence>
<evidence type="ECO:0000256" key="1">
    <source>
        <dbReference type="ARBA" id="ARBA00022679"/>
    </source>
</evidence>
<accession>A0A1B1N3Q5</accession>
<keyword evidence="1 4" id="KW-0808">Transferase</keyword>
<dbReference type="InterPro" id="IPR000182">
    <property type="entry name" value="GNAT_dom"/>
</dbReference>
<proteinExistence type="predicted"/>
<dbReference type="GO" id="GO:0008080">
    <property type="term" value="F:N-acetyltransferase activity"/>
    <property type="evidence" value="ECO:0007669"/>
    <property type="project" value="TreeGrafter"/>
</dbReference>
<dbReference type="SUPFAM" id="SSF55729">
    <property type="entry name" value="Acyl-CoA N-acyltransferases (Nat)"/>
    <property type="match status" value="1"/>
</dbReference>
<dbReference type="PANTHER" id="PTHR10545:SF29">
    <property type="entry name" value="GH14572P-RELATED"/>
    <property type="match status" value="1"/>
</dbReference>
<name>A0A1B1N3Q5_9BACL</name>
<reference evidence="4 5" key="1">
    <citation type="submission" date="2016-01" db="EMBL/GenBank/DDBJ databases">
        <title>Complete Genome Sequence of Paenibacillus yonginensis DCY84, a novel Plant Growth-Promoting Bacteria with Elicitation of Induced Systemic Resistance.</title>
        <authorList>
            <person name="Kim Y.J."/>
            <person name="Yang D.C."/>
            <person name="Sukweenadhi J."/>
        </authorList>
    </citation>
    <scope>NUCLEOTIDE SEQUENCE [LARGE SCALE GENOMIC DNA]</scope>
    <source>
        <strain evidence="4 5">DCY84</strain>
    </source>
</reference>
<dbReference type="KEGG" id="pyg:AWM70_16810"/>
<dbReference type="Pfam" id="PF00583">
    <property type="entry name" value="Acetyltransf_1"/>
    <property type="match status" value="1"/>
</dbReference>
<dbReference type="RefSeq" id="WP_068698300.1">
    <property type="nucleotide sequence ID" value="NZ_CP014167.1"/>
</dbReference>
<sequence length="155" mass="17660">MPIAYSVTQATIHDLDDLAPLFDLYRVFYQQASNLEGAKEFLFNRFDHSESVIFIARAASDGQAVGFAQLYPTFSSISMKRSWVLNDLYVREEFRREGIAELLLLQVKEFAAQTKAKGVALSTAPDNVKAQSLYEKHGFVKDDEFYPYFLTLPQT</sequence>
<evidence type="ECO:0000256" key="2">
    <source>
        <dbReference type="ARBA" id="ARBA00023315"/>
    </source>
</evidence>
<organism evidence="4 5">
    <name type="scientific">Paenibacillus yonginensis</name>
    <dbReference type="NCBI Taxonomy" id="1462996"/>
    <lineage>
        <taxon>Bacteria</taxon>
        <taxon>Bacillati</taxon>
        <taxon>Bacillota</taxon>
        <taxon>Bacilli</taxon>
        <taxon>Bacillales</taxon>
        <taxon>Paenibacillaceae</taxon>
        <taxon>Paenibacillus</taxon>
    </lineage>
</organism>